<dbReference type="Gene3D" id="2.130.10.10">
    <property type="entry name" value="YVTN repeat-like/Quinoprotein amine dehydrogenase"/>
    <property type="match status" value="1"/>
</dbReference>
<proteinExistence type="inferred from homology"/>
<comment type="subcellular location">
    <subcellularLocation>
        <location evidence="1">Nucleus</location>
        <location evidence="1">Nucleolus</location>
    </subcellularLocation>
</comment>
<dbReference type="Pfam" id="PF23097">
    <property type="entry name" value="NOL10_2nd"/>
    <property type="match status" value="1"/>
</dbReference>
<evidence type="ECO:0000256" key="6">
    <source>
        <dbReference type="SAM" id="MobiDB-lite"/>
    </source>
</evidence>
<accession>A0ABP0TK99</accession>
<name>A0ABP0TK99_9BRYO</name>
<organism evidence="10 11">
    <name type="scientific">Sphagnum troendelagicum</name>
    <dbReference type="NCBI Taxonomy" id="128251"/>
    <lineage>
        <taxon>Eukaryota</taxon>
        <taxon>Viridiplantae</taxon>
        <taxon>Streptophyta</taxon>
        <taxon>Embryophyta</taxon>
        <taxon>Bryophyta</taxon>
        <taxon>Sphagnophytina</taxon>
        <taxon>Sphagnopsida</taxon>
        <taxon>Sphagnales</taxon>
        <taxon>Sphagnaceae</taxon>
        <taxon>Sphagnum</taxon>
    </lineage>
</organism>
<evidence type="ECO:0008006" key="12">
    <source>
        <dbReference type="Google" id="ProtNLM"/>
    </source>
</evidence>
<evidence type="ECO:0000256" key="4">
    <source>
        <dbReference type="ARBA" id="ARBA00022737"/>
    </source>
</evidence>
<evidence type="ECO:0000259" key="7">
    <source>
        <dbReference type="Pfam" id="PF08159"/>
    </source>
</evidence>
<keyword evidence="3" id="KW-0853">WD repeat</keyword>
<feature type="domain" description="Nucleolar protein 10-like N-terminal" evidence="9">
    <location>
        <begin position="7"/>
        <end position="374"/>
    </location>
</feature>
<keyword evidence="5" id="KW-0539">Nucleus</keyword>
<dbReference type="InterPro" id="IPR056550">
    <property type="entry name" value="NOL10_2nd"/>
</dbReference>
<dbReference type="EMBL" id="OZ019904">
    <property type="protein sequence ID" value="CAK9198765.1"/>
    <property type="molecule type" value="Genomic_DNA"/>
</dbReference>
<feature type="compositionally biased region" description="Gly residues" evidence="6">
    <location>
        <begin position="665"/>
        <end position="686"/>
    </location>
</feature>
<dbReference type="Proteomes" id="UP001497512">
    <property type="component" value="Chromosome 12"/>
</dbReference>
<feature type="region of interest" description="Disordered" evidence="6">
    <location>
        <begin position="614"/>
        <end position="728"/>
    </location>
</feature>
<evidence type="ECO:0000259" key="9">
    <source>
        <dbReference type="Pfam" id="PF23098"/>
    </source>
</evidence>
<evidence type="ECO:0000313" key="11">
    <source>
        <dbReference type="Proteomes" id="UP001497512"/>
    </source>
</evidence>
<dbReference type="Pfam" id="PF23098">
    <property type="entry name" value="Beta-prop_NOL10_N"/>
    <property type="match status" value="1"/>
</dbReference>
<dbReference type="InterPro" id="IPR036322">
    <property type="entry name" value="WD40_repeat_dom_sf"/>
</dbReference>
<dbReference type="InterPro" id="IPR056551">
    <property type="entry name" value="Beta-prop_NOL10_N"/>
</dbReference>
<comment type="similarity">
    <text evidence="2">Belongs to the WD repeat NOL10/ENP2 family.</text>
</comment>
<evidence type="ECO:0000256" key="1">
    <source>
        <dbReference type="ARBA" id="ARBA00004604"/>
    </source>
</evidence>
<dbReference type="InterPro" id="IPR040382">
    <property type="entry name" value="NOL10/Enp2"/>
</dbReference>
<feature type="compositionally biased region" description="Gly residues" evidence="6">
    <location>
        <begin position="708"/>
        <end position="719"/>
    </location>
</feature>
<evidence type="ECO:0000256" key="3">
    <source>
        <dbReference type="ARBA" id="ARBA00022574"/>
    </source>
</evidence>
<feature type="region of interest" description="Disordered" evidence="6">
    <location>
        <begin position="539"/>
        <end position="601"/>
    </location>
</feature>
<dbReference type="InterPro" id="IPR012580">
    <property type="entry name" value="NUC153"/>
</dbReference>
<dbReference type="PANTHER" id="PTHR14927">
    <property type="entry name" value="NUCLEOLAR PROTEIN 10"/>
    <property type="match status" value="1"/>
</dbReference>
<evidence type="ECO:0000313" key="10">
    <source>
        <dbReference type="EMBL" id="CAK9198765.1"/>
    </source>
</evidence>
<protein>
    <recommendedName>
        <fullName evidence="12">Nucleolar protein 10</fullName>
    </recommendedName>
</protein>
<evidence type="ECO:0000256" key="2">
    <source>
        <dbReference type="ARBA" id="ARBA00005264"/>
    </source>
</evidence>
<evidence type="ECO:0000259" key="8">
    <source>
        <dbReference type="Pfam" id="PF23097"/>
    </source>
</evidence>
<gene>
    <name evidence="10" type="ORF">CSSPTR1EN2_LOCUS4600</name>
</gene>
<dbReference type="SUPFAM" id="SSF50978">
    <property type="entry name" value="WD40 repeat-like"/>
    <property type="match status" value="1"/>
</dbReference>
<feature type="domain" description="Nucleolar protein 10-like second" evidence="8">
    <location>
        <begin position="375"/>
        <end position="423"/>
    </location>
</feature>
<reference evidence="10" key="1">
    <citation type="submission" date="2024-02" db="EMBL/GenBank/DDBJ databases">
        <authorList>
            <consortium name="ELIXIR-Norway"/>
            <consortium name="Elixir Norway"/>
        </authorList>
    </citation>
    <scope>NUCLEOTIDE SEQUENCE</scope>
</reference>
<feature type="compositionally biased region" description="Basic and acidic residues" evidence="6">
    <location>
        <begin position="574"/>
        <end position="587"/>
    </location>
</feature>
<dbReference type="PANTHER" id="PTHR14927:SF0">
    <property type="entry name" value="NUCLEOLAR PROTEIN 10"/>
    <property type="match status" value="1"/>
</dbReference>
<keyword evidence="4" id="KW-0677">Repeat</keyword>
<dbReference type="Pfam" id="PF08159">
    <property type="entry name" value="NUC153"/>
    <property type="match status" value="1"/>
</dbReference>
<dbReference type="InterPro" id="IPR015943">
    <property type="entry name" value="WD40/YVTN_repeat-like_dom_sf"/>
</dbReference>
<keyword evidence="11" id="KW-1185">Reference proteome</keyword>
<evidence type="ECO:0000256" key="5">
    <source>
        <dbReference type="ARBA" id="ARBA00023242"/>
    </source>
</evidence>
<sequence length="728" mass="81168">MAGLGGMKVTDMNGVKVYTVSGQKSFASWLAPDKKRSLRKDAEYLRRIELVQDLQFDTASTRLKATPDGQYLIASGIYPPQVRVYELSELSLKFERHLTSEIVNFQVLGEDYSKLAFLCADRSVVLHAKFGSYYSTRIPRMGRDLAYDRWSCDLLLAASSPEVYRLNLEQGRFLAPLATRSPGINVIGRSPVHGLIACGGEDGALECFDLRQKAPVGRINAVAPTGNSDQEVTSLRFDESEGLLLAAGTSAGQVLLYDLRSSIPLRIKDHMYGSPIVDIKWHESVSNASKHLVTADSHVVRIWDPQTGNGMTSIEAPVGEINDVCVVRKSGLIFMALDSPRIPSFFIPSLGPAPRWCSFLENLTEELEEGGQTTIYDDYKFVTREDLERLNLTNMLGTNLLRAYMHGFFIDHRLYAKAKAVADPFAYEEYRQQRIREKLDAARAARITVKKKLPKVNQELAARLLTAGDADTGYEQTDEAAVKAGRKKKLGANLLKDERFSAMFKDKAFEVDEDTQEFRILHPNMEKRNTSLLSEHFDLVSEGEGESEEDVKGDADIGDSSSDEDERVFSKHSQKQEQLKARKEDRRKGKAAGPRLYEAKDEVHAQAFKNQVSLAKRRNQPLEERLAAFQKPRNQWQQDTEFGEEVRGRGGSRQLSFTPRSSSDRGGGFRGSSRGRGGETGRGGSGDRNFKKRGIQSLGLKNDRSFKGGRGGRGSFRGQGRGRGRGRS</sequence>
<feature type="domain" description="NUC153" evidence="7">
    <location>
        <begin position="497"/>
        <end position="523"/>
    </location>
</feature>